<gene>
    <name evidence="1" type="ORF">E2605_12910</name>
</gene>
<dbReference type="OrthoDB" id="1247310at2"/>
<dbReference type="STRING" id="1121485.GCA_000426485_03043"/>
<dbReference type="RefSeq" id="WP_134436713.1">
    <property type="nucleotide sequence ID" value="NZ_SOML01000007.1"/>
</dbReference>
<protein>
    <submittedName>
        <fullName evidence="1">Uncharacterized protein</fullName>
    </submittedName>
</protein>
<dbReference type="AlphaFoldDB" id="A0A4Y8KZ56"/>
<accession>A0A4Y8KZ56</accession>
<name>A0A4Y8KZ56_9BACT</name>
<evidence type="ECO:0000313" key="1">
    <source>
        <dbReference type="EMBL" id="TFD95729.1"/>
    </source>
</evidence>
<organism evidence="1 2">
    <name type="scientific">Dysgonomonas capnocytophagoides</name>
    <dbReference type="NCBI Taxonomy" id="45254"/>
    <lineage>
        <taxon>Bacteria</taxon>
        <taxon>Pseudomonadati</taxon>
        <taxon>Bacteroidota</taxon>
        <taxon>Bacteroidia</taxon>
        <taxon>Bacteroidales</taxon>
        <taxon>Dysgonomonadaceae</taxon>
        <taxon>Dysgonomonas</taxon>
    </lineage>
</organism>
<sequence length="258" mass="28180">MKVKYITIILALCSYSIDMHSQSVAINTLNTISNQIWIIDGSGDNSVIPTASEINNDIVINYKGNVGIGTHTPLSKLSIDAGTGYPLQILDGYQTKDKMLTSDDDGNATWSSVMPSTGSIEAIIALPTQLIELGNYTIPLTGSEFTVPSDGYYIYEIRWYGKYTVAATRQTMTTSHLRLTLDGTVVDEYEAYQDVTTNITDAITFFTSLATKAAKGQKLALINRLGYNPGAGSKMQITNYGDSDPMTTKIIVKRLNMQ</sequence>
<comment type="caution">
    <text evidence="1">The sequence shown here is derived from an EMBL/GenBank/DDBJ whole genome shotgun (WGS) entry which is preliminary data.</text>
</comment>
<reference evidence="1 2" key="1">
    <citation type="submission" date="2019-03" db="EMBL/GenBank/DDBJ databases">
        <title>San Antonio Military Medical Center submission to MRSN (WRAIR), pending publication.</title>
        <authorList>
            <person name="Blyth D.M."/>
            <person name="Mccarthy S.L."/>
            <person name="Schall S.E."/>
            <person name="Stam J.A."/>
            <person name="Ong A.C."/>
            <person name="Mcgann P.T."/>
        </authorList>
    </citation>
    <scope>NUCLEOTIDE SEQUENCE [LARGE SCALE GENOMIC DNA]</scope>
    <source>
        <strain evidence="1 2">MRSN571793</strain>
    </source>
</reference>
<keyword evidence="2" id="KW-1185">Reference proteome</keyword>
<dbReference type="Proteomes" id="UP000297861">
    <property type="component" value="Unassembled WGS sequence"/>
</dbReference>
<evidence type="ECO:0000313" key="2">
    <source>
        <dbReference type="Proteomes" id="UP000297861"/>
    </source>
</evidence>
<proteinExistence type="predicted"/>
<dbReference type="EMBL" id="SOML01000007">
    <property type="protein sequence ID" value="TFD95729.1"/>
    <property type="molecule type" value="Genomic_DNA"/>
</dbReference>